<sequence>MPPKRRKIKQSDTSQESIVDEDIITNLPRSVIDCILGKMPIREAVRTSVFSKKWRFYYLTIPELVFDDQFCKELQDYAATQKKLRMLSEYELELKYQFDEIVTKSLMLHRGRIETFKACIPSFNSTRVPNVNKWILYLSRKNIKKLTLEYKKDIRLELHLCAGIRHVNISGSKLKRLHIKAYDKYESISLENAPNLTEVSVMLDRVVTGSEKL</sequence>
<feature type="domain" description="F-box" evidence="1">
    <location>
        <begin position="24"/>
        <end position="55"/>
    </location>
</feature>
<proteinExistence type="predicted"/>
<dbReference type="SUPFAM" id="SSF81383">
    <property type="entry name" value="F-box domain"/>
    <property type="match status" value="1"/>
</dbReference>
<dbReference type="PANTHER" id="PTHR31639">
    <property type="entry name" value="F-BOX PROTEIN-LIKE"/>
    <property type="match status" value="1"/>
</dbReference>
<dbReference type="KEGG" id="nta:107795804"/>
<dbReference type="AlphaFoldDB" id="A0A1S4ABT1"/>
<name>A0A1S4ABT1_TOBAC</name>
<reference evidence="2" key="1">
    <citation type="submission" date="2025-08" db="UniProtKB">
        <authorList>
            <consortium name="RefSeq"/>
        </authorList>
    </citation>
    <scope>IDENTIFICATION</scope>
</reference>
<dbReference type="Pfam" id="PF00646">
    <property type="entry name" value="F-box"/>
    <property type="match status" value="1"/>
</dbReference>
<dbReference type="InterPro" id="IPR001810">
    <property type="entry name" value="F-box_dom"/>
</dbReference>
<dbReference type="PaxDb" id="4097-A0A1S4ABT1"/>
<dbReference type="RefSeq" id="XP_016473993.1">
    <property type="nucleotide sequence ID" value="XM_016618507.1"/>
</dbReference>
<protein>
    <submittedName>
        <fullName evidence="2">F-box/FBD/LRR-repeat protein At1g13570-like</fullName>
    </submittedName>
</protein>
<dbReference type="PANTHER" id="PTHR31639:SF237">
    <property type="entry name" value="F-BOX DOMAIN-CONTAINING PROTEIN"/>
    <property type="match status" value="1"/>
</dbReference>
<gene>
    <name evidence="2" type="primary">LOC107795804</name>
</gene>
<evidence type="ECO:0000259" key="1">
    <source>
        <dbReference type="Pfam" id="PF00646"/>
    </source>
</evidence>
<dbReference type="STRING" id="4097.A0A1S4ABT1"/>
<dbReference type="OrthoDB" id="1503514at2759"/>
<evidence type="ECO:0000313" key="2">
    <source>
        <dbReference type="RefSeq" id="XP_016473993.1"/>
    </source>
</evidence>
<dbReference type="InterPro" id="IPR036047">
    <property type="entry name" value="F-box-like_dom_sf"/>
</dbReference>
<organism evidence="2">
    <name type="scientific">Nicotiana tabacum</name>
    <name type="common">Common tobacco</name>
    <dbReference type="NCBI Taxonomy" id="4097"/>
    <lineage>
        <taxon>Eukaryota</taxon>
        <taxon>Viridiplantae</taxon>
        <taxon>Streptophyta</taxon>
        <taxon>Embryophyta</taxon>
        <taxon>Tracheophyta</taxon>
        <taxon>Spermatophyta</taxon>
        <taxon>Magnoliopsida</taxon>
        <taxon>eudicotyledons</taxon>
        <taxon>Gunneridae</taxon>
        <taxon>Pentapetalae</taxon>
        <taxon>asterids</taxon>
        <taxon>lamiids</taxon>
        <taxon>Solanales</taxon>
        <taxon>Solanaceae</taxon>
        <taxon>Nicotianoideae</taxon>
        <taxon>Nicotianeae</taxon>
        <taxon>Nicotiana</taxon>
    </lineage>
</organism>
<accession>A0A1S4ABT1</accession>